<name>A0A953LKB5_SYMTR</name>
<evidence type="ECO:0000313" key="2">
    <source>
        <dbReference type="Proteomes" id="UP000732377"/>
    </source>
</evidence>
<dbReference type="EMBL" id="PIUK01000354">
    <property type="protein sequence ID" value="MBY6278134.1"/>
    <property type="molecule type" value="Genomic_DNA"/>
</dbReference>
<comment type="caution">
    <text evidence="1">The sequence shown here is derived from an EMBL/GenBank/DDBJ whole genome shotgun (WGS) entry which is preliminary data.</text>
</comment>
<evidence type="ECO:0000313" key="1">
    <source>
        <dbReference type="EMBL" id="MBY6278134.1"/>
    </source>
</evidence>
<organism evidence="1 2">
    <name type="scientific">Symbiobacterium thermophilum</name>
    <dbReference type="NCBI Taxonomy" id="2734"/>
    <lineage>
        <taxon>Bacteria</taxon>
        <taxon>Bacillati</taxon>
        <taxon>Bacillota</taxon>
        <taxon>Clostridia</taxon>
        <taxon>Eubacteriales</taxon>
        <taxon>Symbiobacteriaceae</taxon>
        <taxon>Symbiobacterium</taxon>
    </lineage>
</organism>
<dbReference type="InterPro" id="IPR013409">
    <property type="entry name" value="CRISPR-assoc_prot_Crn3/Csx3"/>
</dbReference>
<reference evidence="1" key="1">
    <citation type="submission" date="2017-11" db="EMBL/GenBank/DDBJ databases">
        <title>Three new genomes from thermophilic consortium.</title>
        <authorList>
            <person name="Quaggio R."/>
            <person name="Amgarten D."/>
            <person name="Setubal J.C."/>
        </authorList>
    </citation>
    <scope>NUCLEOTIDE SEQUENCE</scope>
    <source>
        <strain evidence="1">ZCTH01-B2</strain>
    </source>
</reference>
<protein>
    <submittedName>
        <fullName evidence="1">Uncharacterized protein</fullName>
    </submittedName>
</protein>
<accession>A0A953LKB5</accession>
<sequence length="85" mass="9227">MPTGEVTLDVSQLYSGTGTAKLADLPAYEEAVRQQVPAGAVVRLTGAGPIWLYLRVAHVLHGRAKRLLYHSPVTGDVVIFDHDPY</sequence>
<dbReference type="Proteomes" id="UP000732377">
    <property type="component" value="Unassembled WGS sequence"/>
</dbReference>
<dbReference type="RefSeq" id="WP_273381584.1">
    <property type="nucleotide sequence ID" value="NZ_PIUK01000354.1"/>
</dbReference>
<dbReference type="AlphaFoldDB" id="A0A953LKB5"/>
<dbReference type="Pfam" id="PF09620">
    <property type="entry name" value="Cas_csx3"/>
    <property type="match status" value="1"/>
</dbReference>
<gene>
    <name evidence="1" type="ORF">CWE10_18540</name>
</gene>
<proteinExistence type="predicted"/>